<evidence type="ECO:0000256" key="4">
    <source>
        <dbReference type="ARBA" id="ARBA00023136"/>
    </source>
</evidence>
<evidence type="ECO:0000256" key="2">
    <source>
        <dbReference type="ARBA" id="ARBA00005722"/>
    </source>
</evidence>
<dbReference type="InterPro" id="IPR010583">
    <property type="entry name" value="MipA"/>
</dbReference>
<evidence type="ECO:0000256" key="3">
    <source>
        <dbReference type="ARBA" id="ARBA00022729"/>
    </source>
</evidence>
<sequence>MNKHLISLSAITTSLIIASFSAQATPISVGLGASWTDSPYKGYGAVYYPLPHIVFENEVFFINNFTAGAYLYNDNNQKISLGLSYLPLQFKPSDSDNHQMKQLDKRHSTVVAEARYSIATQYGNFATGIGADILNESNSVLIGASYSYPISGDRWVIEPKVGFLWANDKHNDYYYGVSHSEATRSGLAYHDAKSSFTPYVSLIGSYTLTQSFSTYVGVRVDKLTGDAKNSPMIANSTIPSVFAGINYSF</sequence>
<gene>
    <name evidence="7" type="ORF">DES39_1455</name>
</gene>
<dbReference type="RefSeq" id="WP_121145114.1">
    <property type="nucleotide sequence ID" value="NZ_RBWY01000002.1"/>
</dbReference>
<comment type="caution">
    <text evidence="7">The sequence shown here is derived from an EMBL/GenBank/DDBJ whole genome shotgun (WGS) entry which is preliminary data.</text>
</comment>
<feature type="signal peptide" evidence="6">
    <location>
        <begin position="1"/>
        <end position="24"/>
    </location>
</feature>
<accession>A0A495RFP5</accession>
<evidence type="ECO:0000256" key="1">
    <source>
        <dbReference type="ARBA" id="ARBA00004442"/>
    </source>
</evidence>
<dbReference type="Pfam" id="PF06629">
    <property type="entry name" value="MipA"/>
    <property type="match status" value="1"/>
</dbReference>
<feature type="chain" id="PRO_5019810668" evidence="6">
    <location>
        <begin position="25"/>
        <end position="249"/>
    </location>
</feature>
<evidence type="ECO:0000256" key="5">
    <source>
        <dbReference type="ARBA" id="ARBA00023237"/>
    </source>
</evidence>
<proteinExistence type="inferred from homology"/>
<comment type="similarity">
    <text evidence="2">Belongs to the MipA/OmpV family.</text>
</comment>
<reference evidence="7 8" key="1">
    <citation type="submission" date="2018-10" db="EMBL/GenBank/DDBJ databases">
        <title>Genomic Encyclopedia of Type Strains, Phase IV (KMG-IV): sequencing the most valuable type-strain genomes for metagenomic binning, comparative biology and taxonomic classification.</title>
        <authorList>
            <person name="Goeker M."/>
        </authorList>
    </citation>
    <scope>NUCLEOTIDE SEQUENCE [LARGE SCALE GENOMIC DNA]</scope>
    <source>
        <strain evidence="7 8">DSM 22228</strain>
    </source>
</reference>
<keyword evidence="4" id="KW-0472">Membrane</keyword>
<dbReference type="AlphaFoldDB" id="A0A495RFP5"/>
<keyword evidence="8" id="KW-1185">Reference proteome</keyword>
<dbReference type="GO" id="GO:0009279">
    <property type="term" value="C:cell outer membrane"/>
    <property type="evidence" value="ECO:0007669"/>
    <property type="project" value="UniProtKB-SubCell"/>
</dbReference>
<evidence type="ECO:0000313" key="8">
    <source>
        <dbReference type="Proteomes" id="UP000278542"/>
    </source>
</evidence>
<dbReference type="GO" id="GO:0009252">
    <property type="term" value="P:peptidoglycan biosynthetic process"/>
    <property type="evidence" value="ECO:0007669"/>
    <property type="project" value="TreeGrafter"/>
</dbReference>
<organism evidence="7 8">
    <name type="scientific">Orbus hercynius</name>
    <dbReference type="NCBI Taxonomy" id="593135"/>
    <lineage>
        <taxon>Bacteria</taxon>
        <taxon>Pseudomonadati</taxon>
        <taxon>Pseudomonadota</taxon>
        <taxon>Gammaproteobacteria</taxon>
        <taxon>Orbales</taxon>
        <taxon>Orbaceae</taxon>
        <taxon>Orbus</taxon>
    </lineage>
</organism>
<dbReference type="PANTHER" id="PTHR38776">
    <property type="entry name" value="MLTA-INTERACTING PROTEIN-RELATED"/>
    <property type="match status" value="1"/>
</dbReference>
<keyword evidence="5" id="KW-0998">Cell outer membrane</keyword>
<evidence type="ECO:0000256" key="6">
    <source>
        <dbReference type="SAM" id="SignalP"/>
    </source>
</evidence>
<comment type="subcellular location">
    <subcellularLocation>
        <location evidence="1">Cell outer membrane</location>
    </subcellularLocation>
</comment>
<dbReference type="OrthoDB" id="8562138at2"/>
<keyword evidence="3 6" id="KW-0732">Signal</keyword>
<dbReference type="Proteomes" id="UP000278542">
    <property type="component" value="Unassembled WGS sequence"/>
</dbReference>
<evidence type="ECO:0000313" key="7">
    <source>
        <dbReference type="EMBL" id="RKS86036.1"/>
    </source>
</evidence>
<dbReference type="EMBL" id="RBWY01000002">
    <property type="protein sequence ID" value="RKS86036.1"/>
    <property type="molecule type" value="Genomic_DNA"/>
</dbReference>
<dbReference type="PANTHER" id="PTHR38776:SF1">
    <property type="entry name" value="MLTA-INTERACTING PROTEIN-RELATED"/>
    <property type="match status" value="1"/>
</dbReference>
<protein>
    <submittedName>
        <fullName evidence="7">Outer membrane scaffolding protein for murein synthesis (MipA/OmpV family)</fullName>
    </submittedName>
</protein>
<name>A0A495RFP5_9GAMM</name>